<dbReference type="AlphaFoldDB" id="A0A318RN80"/>
<evidence type="ECO:0000259" key="3">
    <source>
        <dbReference type="Pfam" id="PF11887"/>
    </source>
</evidence>
<organism evidence="4 5">
    <name type="scientific">Williamsia limnetica</name>
    <dbReference type="NCBI Taxonomy" id="882452"/>
    <lineage>
        <taxon>Bacteria</taxon>
        <taxon>Bacillati</taxon>
        <taxon>Actinomycetota</taxon>
        <taxon>Actinomycetes</taxon>
        <taxon>Mycobacteriales</taxon>
        <taxon>Nocardiaceae</taxon>
        <taxon>Williamsia</taxon>
    </lineage>
</organism>
<accession>A0A318RN80</accession>
<proteinExistence type="predicted"/>
<evidence type="ECO:0000256" key="1">
    <source>
        <dbReference type="SAM" id="Phobius"/>
    </source>
</evidence>
<evidence type="ECO:0000313" key="4">
    <source>
        <dbReference type="EMBL" id="PYE16292.1"/>
    </source>
</evidence>
<dbReference type="InterPro" id="IPR052336">
    <property type="entry name" value="MlaD_Phospholipid_Transporter"/>
</dbReference>
<feature type="transmembrane region" description="Helical" evidence="1">
    <location>
        <begin position="17"/>
        <end position="37"/>
    </location>
</feature>
<reference evidence="4 5" key="1">
    <citation type="submission" date="2018-06" db="EMBL/GenBank/DDBJ databases">
        <title>Genomic Encyclopedia of Type Strains, Phase IV (KMG-IV): sequencing the most valuable type-strain genomes for metagenomic binning, comparative biology and taxonomic classification.</title>
        <authorList>
            <person name="Goeker M."/>
        </authorList>
    </citation>
    <scope>NUCLEOTIDE SEQUENCE [LARGE SCALE GENOMIC DNA]</scope>
    <source>
        <strain evidence="4 5">DSM 45521</strain>
    </source>
</reference>
<dbReference type="PANTHER" id="PTHR33371:SF19">
    <property type="entry name" value="MCE-FAMILY PROTEIN MCE4A"/>
    <property type="match status" value="1"/>
</dbReference>
<gene>
    <name evidence="4" type="ORF">DFR67_10843</name>
</gene>
<dbReference type="OrthoDB" id="4571090at2"/>
<keyword evidence="1" id="KW-1133">Transmembrane helix</keyword>
<name>A0A318RN80_WILLI</name>
<keyword evidence="1" id="KW-0472">Membrane</keyword>
<evidence type="ECO:0000259" key="2">
    <source>
        <dbReference type="Pfam" id="PF02470"/>
    </source>
</evidence>
<dbReference type="RefSeq" id="WP_110470177.1">
    <property type="nucleotide sequence ID" value="NZ_QJSP01000008.1"/>
</dbReference>
<evidence type="ECO:0000313" key="5">
    <source>
        <dbReference type="Proteomes" id="UP000247591"/>
    </source>
</evidence>
<feature type="domain" description="Mammalian cell entry C-terminal" evidence="3">
    <location>
        <begin position="130"/>
        <end position="354"/>
    </location>
</feature>
<dbReference type="Pfam" id="PF02470">
    <property type="entry name" value="MlaD"/>
    <property type="match status" value="1"/>
</dbReference>
<protein>
    <submittedName>
        <fullName evidence="4">Virulence factor Mce-like protein</fullName>
    </submittedName>
</protein>
<keyword evidence="5" id="KW-1185">Reference proteome</keyword>
<dbReference type="Pfam" id="PF11887">
    <property type="entry name" value="Mce4_CUP1"/>
    <property type="match status" value="1"/>
</dbReference>
<feature type="domain" description="Mce/MlaD" evidence="2">
    <location>
        <begin position="46"/>
        <end position="124"/>
    </location>
</feature>
<dbReference type="InterPro" id="IPR024516">
    <property type="entry name" value="Mce_C"/>
</dbReference>
<dbReference type="InterPro" id="IPR003399">
    <property type="entry name" value="Mce/MlaD"/>
</dbReference>
<comment type="caution">
    <text evidence="4">The sequence shown here is derived from an EMBL/GenBank/DDBJ whole genome shotgun (WGS) entry which is preliminary data.</text>
</comment>
<dbReference type="GO" id="GO:0051701">
    <property type="term" value="P:biological process involved in interaction with host"/>
    <property type="evidence" value="ECO:0007669"/>
    <property type="project" value="TreeGrafter"/>
</dbReference>
<sequence>MPVIFDTDPRGNSNTRLFVFGLTALAVVALLLVALYAKMNGTFDKTVTATAVLANVGDGLPSNSDVKYRGVLVGTVKGVDPGTDGGLNYVDLALDPSYTRNIPRTVTARVVPSNVFAVSSIQLVDNGSAPGLTEGDIITQDESLSTVQLQTAMTKVREIIAASARVGTDETVGMLAVVAEATDRHGDDIATAGAQLDKITRELDAVIAPRGQPSTLNALSGAVQGLRKSAPDLLDVMNRAVVPMRTLAEKNKGLNQLLAAGSNTLSTVDTALVNNTDKIIGITTALGPVIGVIADGGESFSQITGSLNNMSKKWFSEFWPVGQRNATGKFQFQFTPHQMYTRADCPRYGNLEGPSCQTAPATSAPAVVPDLNTPQNFMSAPMGGNVGPVGSREEQRLLGEILGEDANSASTLLLGPLARGAVVSASTEPEQGPS</sequence>
<keyword evidence="1" id="KW-0812">Transmembrane</keyword>
<dbReference type="PANTHER" id="PTHR33371">
    <property type="entry name" value="INTERMEMBRANE PHOSPHOLIPID TRANSPORT SYSTEM BINDING PROTEIN MLAD-RELATED"/>
    <property type="match status" value="1"/>
</dbReference>
<dbReference type="Proteomes" id="UP000247591">
    <property type="component" value="Unassembled WGS sequence"/>
</dbReference>
<dbReference type="EMBL" id="QJSP01000008">
    <property type="protein sequence ID" value="PYE16292.1"/>
    <property type="molecule type" value="Genomic_DNA"/>
</dbReference>
<dbReference type="GO" id="GO:0005576">
    <property type="term" value="C:extracellular region"/>
    <property type="evidence" value="ECO:0007669"/>
    <property type="project" value="TreeGrafter"/>
</dbReference>